<dbReference type="Pfam" id="PF00226">
    <property type="entry name" value="DnaJ"/>
    <property type="match status" value="1"/>
</dbReference>
<name>A0ABP9WV92_9CHLR</name>
<sequence length="445" mass="47403">MYDFEQLDSYELLGVTRNAPPEEIKRAYRQEIAKYHPDRWSSASPNEQDYARKRASAITEAYSLTQKDKPVRRATPSAAATPEPVGNPERLAQLYEHGRSLLSANDFAGAANIFRQIQNADPFYRDSADLLYRAEFALKRNQPAKAKRPVNKKAVAIIGGSVGVAALVGAVWFFGGSNTNATNPNVTATAPLVADLPTVTVEGEVAINPTATSDEGVVVEPSIEPTTEATLEPTAEPTLEPSPTSEPTSEPTLEPSPTSEPTAAPSNTPAPLPDDLSGPILVSDNLDGGTWPVGNGGNWNFEFINGRYHMTMVAGVGSVWSFGPALPAQNVVLAADVEAVSGSGGLMMGFIDGNNYYRFIIAADGTWAFQQRFAAQTTLLASGSGLGPGRLVIAQRGAVTHLYWNDTYLGEVVLPAFPGGAYGFVLAGNSGADVYFDNLRLRALP</sequence>
<reference evidence="4 5" key="1">
    <citation type="submission" date="2024-02" db="EMBL/GenBank/DDBJ databases">
        <title>Herpetosiphon gulosus NBRC 112829.</title>
        <authorList>
            <person name="Ichikawa N."/>
            <person name="Katano-Makiyama Y."/>
            <person name="Hidaka K."/>
        </authorList>
    </citation>
    <scope>NUCLEOTIDE SEQUENCE [LARGE SCALE GENOMIC DNA]</scope>
    <source>
        <strain evidence="4 5">NBRC 112829</strain>
    </source>
</reference>
<dbReference type="Gene3D" id="1.10.287.110">
    <property type="entry name" value="DnaJ domain"/>
    <property type="match status" value="1"/>
</dbReference>
<dbReference type="PROSITE" id="PS50076">
    <property type="entry name" value="DNAJ_2"/>
    <property type="match status" value="1"/>
</dbReference>
<dbReference type="PANTHER" id="PTHR44743">
    <property type="entry name" value="PUTATIVE, EXPRESSED-RELATED"/>
    <property type="match status" value="1"/>
</dbReference>
<evidence type="ECO:0000313" key="5">
    <source>
        <dbReference type="Proteomes" id="UP001428290"/>
    </source>
</evidence>
<dbReference type="Proteomes" id="UP001428290">
    <property type="component" value="Unassembled WGS sequence"/>
</dbReference>
<dbReference type="EMBL" id="BAABRU010000003">
    <property type="protein sequence ID" value="GAA5527135.1"/>
    <property type="molecule type" value="Genomic_DNA"/>
</dbReference>
<keyword evidence="2" id="KW-1133">Transmembrane helix</keyword>
<dbReference type="PANTHER" id="PTHR44743:SF10">
    <property type="entry name" value="J DOMAIN-CONTAINING PROTEIN"/>
    <property type="match status" value="1"/>
</dbReference>
<proteinExistence type="predicted"/>
<dbReference type="InterPro" id="IPR001623">
    <property type="entry name" value="DnaJ_domain"/>
</dbReference>
<evidence type="ECO:0000256" key="1">
    <source>
        <dbReference type="SAM" id="MobiDB-lite"/>
    </source>
</evidence>
<keyword evidence="5" id="KW-1185">Reference proteome</keyword>
<feature type="region of interest" description="Disordered" evidence="1">
    <location>
        <begin position="65"/>
        <end position="88"/>
    </location>
</feature>
<dbReference type="InterPro" id="IPR036869">
    <property type="entry name" value="J_dom_sf"/>
</dbReference>
<comment type="caution">
    <text evidence="4">The sequence shown here is derived from an EMBL/GenBank/DDBJ whole genome shotgun (WGS) entry which is preliminary data.</text>
</comment>
<keyword evidence="2" id="KW-0472">Membrane</keyword>
<evidence type="ECO:0000259" key="3">
    <source>
        <dbReference type="PROSITE" id="PS50076"/>
    </source>
</evidence>
<feature type="compositionally biased region" description="Low complexity" evidence="1">
    <location>
        <begin position="225"/>
        <end position="269"/>
    </location>
</feature>
<evidence type="ECO:0000313" key="4">
    <source>
        <dbReference type="EMBL" id="GAA5527135.1"/>
    </source>
</evidence>
<feature type="transmembrane region" description="Helical" evidence="2">
    <location>
        <begin position="154"/>
        <end position="175"/>
    </location>
</feature>
<organism evidence="4 5">
    <name type="scientific">Herpetosiphon gulosus</name>
    <dbReference type="NCBI Taxonomy" id="1973496"/>
    <lineage>
        <taxon>Bacteria</taxon>
        <taxon>Bacillati</taxon>
        <taxon>Chloroflexota</taxon>
        <taxon>Chloroflexia</taxon>
        <taxon>Herpetosiphonales</taxon>
        <taxon>Herpetosiphonaceae</taxon>
        <taxon>Herpetosiphon</taxon>
    </lineage>
</organism>
<feature type="domain" description="J" evidence="3">
    <location>
        <begin position="8"/>
        <end position="79"/>
    </location>
</feature>
<keyword evidence="2" id="KW-0812">Transmembrane</keyword>
<accession>A0ABP9WV92</accession>
<feature type="region of interest" description="Disordered" evidence="1">
    <location>
        <begin position="225"/>
        <end position="283"/>
    </location>
</feature>
<gene>
    <name evidence="4" type="primary">dnaJ_2</name>
    <name evidence="4" type="ORF">Hgul01_00917</name>
</gene>
<dbReference type="RefSeq" id="WP_345720773.1">
    <property type="nucleotide sequence ID" value="NZ_BAABRU010000003.1"/>
</dbReference>
<dbReference type="SMART" id="SM00271">
    <property type="entry name" value="DnaJ"/>
    <property type="match status" value="1"/>
</dbReference>
<dbReference type="SUPFAM" id="SSF46565">
    <property type="entry name" value="Chaperone J-domain"/>
    <property type="match status" value="1"/>
</dbReference>
<dbReference type="PRINTS" id="PR00625">
    <property type="entry name" value="JDOMAIN"/>
</dbReference>
<evidence type="ECO:0000256" key="2">
    <source>
        <dbReference type="SAM" id="Phobius"/>
    </source>
</evidence>
<dbReference type="CDD" id="cd06257">
    <property type="entry name" value="DnaJ"/>
    <property type="match status" value="1"/>
</dbReference>
<protein>
    <submittedName>
        <fullName evidence="4">Chaperone protein DnaJ</fullName>
    </submittedName>
</protein>
<dbReference type="Gene3D" id="2.60.120.560">
    <property type="entry name" value="Exo-inulinase, domain 1"/>
    <property type="match status" value="1"/>
</dbReference>